<comment type="caution">
    <text evidence="2">The sequence shown here is derived from an EMBL/GenBank/DDBJ whole genome shotgun (WGS) entry which is preliminary data.</text>
</comment>
<keyword evidence="1" id="KW-0472">Membrane</keyword>
<dbReference type="RefSeq" id="WP_062785178.1">
    <property type="nucleotide sequence ID" value="NZ_CP140000.1"/>
</dbReference>
<keyword evidence="1" id="KW-1133">Transmembrane helix</keyword>
<dbReference type="EMBL" id="JAVDRD010000006">
    <property type="protein sequence ID" value="MDR6511664.1"/>
    <property type="molecule type" value="Genomic_DNA"/>
</dbReference>
<reference evidence="2 3" key="1">
    <citation type="submission" date="2023-07" db="EMBL/GenBank/DDBJ databases">
        <title>Sorghum-associated microbial communities from plants grown in Nebraska, USA.</title>
        <authorList>
            <person name="Schachtman D."/>
        </authorList>
    </citation>
    <scope>NUCLEOTIDE SEQUENCE [LARGE SCALE GENOMIC DNA]</scope>
    <source>
        <strain evidence="2 3">DS1027</strain>
    </source>
</reference>
<sequence length="68" mass="7247">MMDTVLSLLVLATVALIGGAVFFWRRGERKRPALMLGMAFLIAADLAVWLTPVAGGPSLIEVAHQAPD</sequence>
<accession>A0ABU1MMV6</accession>
<gene>
    <name evidence="2" type="ORF">J2792_002540</name>
</gene>
<evidence type="ECO:0000313" key="2">
    <source>
        <dbReference type="EMBL" id="MDR6511664.1"/>
    </source>
</evidence>
<evidence type="ECO:0000256" key="1">
    <source>
        <dbReference type="SAM" id="Phobius"/>
    </source>
</evidence>
<evidence type="ECO:0008006" key="4">
    <source>
        <dbReference type="Google" id="ProtNLM"/>
    </source>
</evidence>
<dbReference type="Proteomes" id="UP001184150">
    <property type="component" value="Unassembled WGS sequence"/>
</dbReference>
<proteinExistence type="predicted"/>
<evidence type="ECO:0000313" key="3">
    <source>
        <dbReference type="Proteomes" id="UP001184150"/>
    </source>
</evidence>
<keyword evidence="1" id="KW-0812">Transmembrane</keyword>
<protein>
    <recommendedName>
        <fullName evidence="4">PEP-CTERM protein-sorting domain-containing protein</fullName>
    </recommendedName>
</protein>
<feature type="transmembrane region" description="Helical" evidence="1">
    <location>
        <begin position="6"/>
        <end position="24"/>
    </location>
</feature>
<name>A0ABU1MMV6_9SPHN</name>
<keyword evidence="3" id="KW-1185">Reference proteome</keyword>
<feature type="transmembrane region" description="Helical" evidence="1">
    <location>
        <begin position="33"/>
        <end position="51"/>
    </location>
</feature>
<organism evidence="2 3">
    <name type="scientific">Novosphingobium capsulatum</name>
    <dbReference type="NCBI Taxonomy" id="13688"/>
    <lineage>
        <taxon>Bacteria</taxon>
        <taxon>Pseudomonadati</taxon>
        <taxon>Pseudomonadota</taxon>
        <taxon>Alphaproteobacteria</taxon>
        <taxon>Sphingomonadales</taxon>
        <taxon>Sphingomonadaceae</taxon>
        <taxon>Novosphingobium</taxon>
    </lineage>
</organism>